<dbReference type="SUPFAM" id="SSF69500">
    <property type="entry name" value="DTD-like"/>
    <property type="match status" value="1"/>
</dbReference>
<dbReference type="Pfam" id="PF02580">
    <property type="entry name" value="Tyr_Deacylase"/>
    <property type="match status" value="1"/>
</dbReference>
<evidence type="ECO:0000313" key="7">
    <source>
        <dbReference type="Proteomes" id="UP000823963"/>
    </source>
</evidence>
<evidence type="ECO:0000313" key="6">
    <source>
        <dbReference type="EMBL" id="HIX01834.1"/>
    </source>
</evidence>
<comment type="domain">
    <text evidence="5">A Gly-cisPro motif from one monomer fits into the active site of the other monomer to allow specific chiral rejection of L-amino acids.</text>
</comment>
<comment type="similarity">
    <text evidence="1 5">Belongs to the DTD family.</text>
</comment>
<name>A0A9D1UWR9_9LACO</name>
<gene>
    <name evidence="5 6" type="primary">dtd</name>
    <name evidence="6" type="ORF">H9861_03670</name>
</gene>
<dbReference type="GO" id="GO:0106026">
    <property type="term" value="F:Gly-tRNA(Ala) deacylase activity"/>
    <property type="evidence" value="ECO:0007669"/>
    <property type="project" value="UniProtKB-UniRule"/>
</dbReference>
<dbReference type="EMBL" id="DXFP01000029">
    <property type="protein sequence ID" value="HIX01834.1"/>
    <property type="molecule type" value="Genomic_DNA"/>
</dbReference>
<comment type="catalytic activity">
    <reaction evidence="5">
        <text>glycyl-tRNA(Ala) + H2O = tRNA(Ala) + glycine + H(+)</text>
        <dbReference type="Rhea" id="RHEA:53744"/>
        <dbReference type="Rhea" id="RHEA-COMP:9657"/>
        <dbReference type="Rhea" id="RHEA-COMP:13640"/>
        <dbReference type="ChEBI" id="CHEBI:15377"/>
        <dbReference type="ChEBI" id="CHEBI:15378"/>
        <dbReference type="ChEBI" id="CHEBI:57305"/>
        <dbReference type="ChEBI" id="CHEBI:78442"/>
        <dbReference type="ChEBI" id="CHEBI:78522"/>
    </reaction>
</comment>
<evidence type="ECO:0000256" key="1">
    <source>
        <dbReference type="ARBA" id="ARBA00009673"/>
    </source>
</evidence>
<dbReference type="EC" id="3.1.1.-" evidence="5"/>
<dbReference type="GO" id="GO:0043908">
    <property type="term" value="F:Ser(Gly)-tRNA(Ala) hydrolase activity"/>
    <property type="evidence" value="ECO:0007669"/>
    <property type="project" value="UniProtKB-UniRule"/>
</dbReference>
<organism evidence="6 7">
    <name type="scientific">Candidatus Ligilactobacillus excrementigallinarum</name>
    <dbReference type="NCBI Taxonomy" id="2838641"/>
    <lineage>
        <taxon>Bacteria</taxon>
        <taxon>Bacillati</taxon>
        <taxon>Bacillota</taxon>
        <taxon>Bacilli</taxon>
        <taxon>Lactobacillales</taxon>
        <taxon>Lactobacillaceae</taxon>
        <taxon>Ligilactobacillus</taxon>
    </lineage>
</organism>
<dbReference type="NCBIfam" id="TIGR00256">
    <property type="entry name" value="D-aminoacyl-tRNA deacylase"/>
    <property type="match status" value="1"/>
</dbReference>
<dbReference type="GO" id="GO:0019478">
    <property type="term" value="P:D-amino acid catabolic process"/>
    <property type="evidence" value="ECO:0007669"/>
    <property type="project" value="UniProtKB-UniRule"/>
</dbReference>
<evidence type="ECO:0000256" key="3">
    <source>
        <dbReference type="ARBA" id="ARBA00022555"/>
    </source>
</evidence>
<dbReference type="HAMAP" id="MF_00518">
    <property type="entry name" value="Deacylase_Dtd"/>
    <property type="match status" value="1"/>
</dbReference>
<dbReference type="AlphaFoldDB" id="A0A9D1UWR9"/>
<evidence type="ECO:0000256" key="4">
    <source>
        <dbReference type="ARBA" id="ARBA00022884"/>
    </source>
</evidence>
<comment type="subunit">
    <text evidence="5">Homodimer.</text>
</comment>
<accession>A0A9D1UWR9</accession>
<proteinExistence type="inferred from homology"/>
<keyword evidence="3 5" id="KW-0820">tRNA-binding</keyword>
<dbReference type="Proteomes" id="UP000823963">
    <property type="component" value="Unassembled WGS sequence"/>
</dbReference>
<keyword evidence="2 5" id="KW-0963">Cytoplasm</keyword>
<protein>
    <recommendedName>
        <fullName evidence="5">D-aminoacyl-tRNA deacylase</fullName>
        <shortName evidence="5">DTD</shortName>
        <ecNumber evidence="5">3.1.1.96</ecNumber>
    </recommendedName>
    <alternativeName>
        <fullName evidence="5">Gly-tRNA(Ala) deacylase</fullName>
        <ecNumber evidence="5">3.1.1.-</ecNumber>
    </alternativeName>
</protein>
<evidence type="ECO:0000256" key="5">
    <source>
        <dbReference type="HAMAP-Rule" id="MF_00518"/>
    </source>
</evidence>
<dbReference type="PANTHER" id="PTHR10472:SF5">
    <property type="entry name" value="D-AMINOACYL-TRNA DEACYLASE 1"/>
    <property type="match status" value="1"/>
</dbReference>
<dbReference type="CDD" id="cd00563">
    <property type="entry name" value="Dtyr_deacylase"/>
    <property type="match status" value="1"/>
</dbReference>
<sequence>MRVVLQRVKHAKVSVDNRVIGKINHGYLLLVGFTHEDGNKEIDYLARKIANARLFNDENGKINLSVKDVDGQILSVSQFTLFAETKKGNRPSFTKAQTPAIAKENYNKFNQKLQEYGLTVETGEFGADMQVELINDGPITIIYDTNQK</sequence>
<comment type="function">
    <text evidence="5">An aminoacyl-tRNA editing enzyme that deacylates mischarged D-aminoacyl-tRNAs. Also deacylates mischarged glycyl-tRNA(Ala), protecting cells against glycine mischarging by AlaRS. Acts via tRNA-based rather than protein-based catalysis; rejects L-amino acids rather than detecting D-amino acids in the active site. By recycling D-aminoacyl-tRNA to D-amino acids and free tRNA molecules, this enzyme counteracts the toxicity associated with the formation of D-aminoacyl-tRNA entities in vivo and helps enforce protein L-homochirality.</text>
</comment>
<dbReference type="PANTHER" id="PTHR10472">
    <property type="entry name" value="D-TYROSYL-TRNA TYR DEACYLASE"/>
    <property type="match status" value="1"/>
</dbReference>
<evidence type="ECO:0000256" key="2">
    <source>
        <dbReference type="ARBA" id="ARBA00022490"/>
    </source>
</evidence>
<comment type="catalytic activity">
    <reaction evidence="5">
        <text>a D-aminoacyl-tRNA + H2O = a tRNA + a D-alpha-amino acid + H(+)</text>
        <dbReference type="Rhea" id="RHEA:13953"/>
        <dbReference type="Rhea" id="RHEA-COMP:10123"/>
        <dbReference type="Rhea" id="RHEA-COMP:10124"/>
        <dbReference type="ChEBI" id="CHEBI:15377"/>
        <dbReference type="ChEBI" id="CHEBI:15378"/>
        <dbReference type="ChEBI" id="CHEBI:59871"/>
        <dbReference type="ChEBI" id="CHEBI:78442"/>
        <dbReference type="ChEBI" id="CHEBI:79333"/>
        <dbReference type="EC" id="3.1.1.96"/>
    </reaction>
</comment>
<keyword evidence="4 5" id="KW-0694">RNA-binding</keyword>
<reference evidence="6" key="2">
    <citation type="submission" date="2021-04" db="EMBL/GenBank/DDBJ databases">
        <authorList>
            <person name="Gilroy R."/>
        </authorList>
    </citation>
    <scope>NUCLEOTIDE SEQUENCE</scope>
    <source>
        <strain evidence="6">6627</strain>
    </source>
</reference>
<dbReference type="Gene3D" id="3.50.80.10">
    <property type="entry name" value="D-tyrosyl-tRNA(Tyr) deacylase"/>
    <property type="match status" value="1"/>
</dbReference>
<dbReference type="GO" id="GO:0051500">
    <property type="term" value="F:D-tyrosyl-tRNA(Tyr) deacylase activity"/>
    <property type="evidence" value="ECO:0007669"/>
    <property type="project" value="TreeGrafter"/>
</dbReference>
<keyword evidence="5 6" id="KW-0378">Hydrolase</keyword>
<dbReference type="GO" id="GO:0000049">
    <property type="term" value="F:tRNA binding"/>
    <property type="evidence" value="ECO:0007669"/>
    <property type="project" value="UniProtKB-UniRule"/>
</dbReference>
<comment type="caution">
    <text evidence="6">The sequence shown here is derived from an EMBL/GenBank/DDBJ whole genome shotgun (WGS) entry which is preliminary data.</text>
</comment>
<reference evidence="6" key="1">
    <citation type="journal article" date="2021" name="PeerJ">
        <title>Extensive microbial diversity within the chicken gut microbiome revealed by metagenomics and culture.</title>
        <authorList>
            <person name="Gilroy R."/>
            <person name="Ravi A."/>
            <person name="Getino M."/>
            <person name="Pursley I."/>
            <person name="Horton D.L."/>
            <person name="Alikhan N.F."/>
            <person name="Baker D."/>
            <person name="Gharbi K."/>
            <person name="Hall N."/>
            <person name="Watson M."/>
            <person name="Adriaenssens E.M."/>
            <person name="Foster-Nyarko E."/>
            <person name="Jarju S."/>
            <person name="Secka A."/>
            <person name="Antonio M."/>
            <person name="Oren A."/>
            <person name="Chaudhuri R.R."/>
            <person name="La Ragione R."/>
            <person name="Hildebrand F."/>
            <person name="Pallen M.J."/>
        </authorList>
    </citation>
    <scope>NUCLEOTIDE SEQUENCE</scope>
    <source>
        <strain evidence="6">6627</strain>
    </source>
</reference>
<comment type="subcellular location">
    <subcellularLocation>
        <location evidence="5">Cytoplasm</location>
    </subcellularLocation>
</comment>
<dbReference type="EC" id="3.1.1.96" evidence="5"/>
<dbReference type="InterPro" id="IPR023509">
    <property type="entry name" value="DTD-like_sf"/>
</dbReference>
<dbReference type="InterPro" id="IPR003732">
    <property type="entry name" value="Daa-tRNA_deacyls_DTD"/>
</dbReference>
<dbReference type="GO" id="GO:0005737">
    <property type="term" value="C:cytoplasm"/>
    <property type="evidence" value="ECO:0007669"/>
    <property type="project" value="UniProtKB-SubCell"/>
</dbReference>
<feature type="short sequence motif" description="Gly-cisPro motif, important for rejection of L-amino acids" evidence="5">
    <location>
        <begin position="137"/>
        <end position="138"/>
    </location>
</feature>
<dbReference type="FunFam" id="3.50.80.10:FF:000001">
    <property type="entry name" value="D-aminoacyl-tRNA deacylase"/>
    <property type="match status" value="1"/>
</dbReference>